<reference evidence="8" key="1">
    <citation type="submission" date="2019-10" db="EMBL/GenBank/DDBJ databases">
        <authorList>
            <person name="Zhang R."/>
            <person name="Pan Y."/>
            <person name="Wang J."/>
            <person name="Ma R."/>
            <person name="Yu S."/>
        </authorList>
    </citation>
    <scope>NUCLEOTIDE SEQUENCE</scope>
    <source>
        <strain evidence="8">LA-IB0</strain>
        <tissue evidence="8">Leaf</tissue>
    </source>
</reference>
<evidence type="ECO:0000313" key="9">
    <source>
        <dbReference type="Proteomes" id="UP000826271"/>
    </source>
</evidence>
<feature type="compositionally biased region" description="Basic and acidic residues" evidence="6">
    <location>
        <begin position="1"/>
        <end position="10"/>
    </location>
</feature>
<dbReference type="CDD" id="cd10017">
    <property type="entry name" value="B3_DNA"/>
    <property type="match status" value="2"/>
</dbReference>
<dbReference type="PANTHER" id="PTHR31920:SF132">
    <property type="entry name" value="TF-B3 DOMAIN-CONTAINING PROTEIN"/>
    <property type="match status" value="1"/>
</dbReference>
<name>A0AAV6Y9D5_9LAMI</name>
<feature type="region of interest" description="Disordered" evidence="6">
    <location>
        <begin position="292"/>
        <end position="356"/>
    </location>
</feature>
<dbReference type="Gene3D" id="2.40.330.10">
    <property type="entry name" value="DNA-binding pseudobarrel domain"/>
    <property type="match status" value="2"/>
</dbReference>
<keyword evidence="2" id="KW-0805">Transcription regulation</keyword>
<evidence type="ECO:0000256" key="3">
    <source>
        <dbReference type="ARBA" id="ARBA00023125"/>
    </source>
</evidence>
<dbReference type="SMART" id="SM01019">
    <property type="entry name" value="B3"/>
    <property type="match status" value="2"/>
</dbReference>
<evidence type="ECO:0000256" key="5">
    <source>
        <dbReference type="ARBA" id="ARBA00023242"/>
    </source>
</evidence>
<dbReference type="GO" id="GO:0003677">
    <property type="term" value="F:DNA binding"/>
    <property type="evidence" value="ECO:0007669"/>
    <property type="project" value="UniProtKB-KW"/>
</dbReference>
<dbReference type="InterPro" id="IPR003340">
    <property type="entry name" value="B3_DNA-bd"/>
</dbReference>
<keyword evidence="3" id="KW-0238">DNA-binding</keyword>
<feature type="region of interest" description="Disordered" evidence="6">
    <location>
        <begin position="130"/>
        <end position="150"/>
    </location>
</feature>
<dbReference type="PANTHER" id="PTHR31920">
    <property type="entry name" value="B3 DOMAIN-CONTAINING"/>
    <property type="match status" value="1"/>
</dbReference>
<feature type="compositionally biased region" description="Basic and acidic residues" evidence="6">
    <location>
        <begin position="292"/>
        <end position="310"/>
    </location>
</feature>
<comment type="subcellular location">
    <subcellularLocation>
        <location evidence="1">Nucleus</location>
    </subcellularLocation>
</comment>
<dbReference type="PROSITE" id="PS50863">
    <property type="entry name" value="B3"/>
    <property type="match status" value="2"/>
</dbReference>
<feature type="region of interest" description="Disordered" evidence="6">
    <location>
        <begin position="1"/>
        <end position="30"/>
    </location>
</feature>
<evidence type="ECO:0000256" key="1">
    <source>
        <dbReference type="ARBA" id="ARBA00004123"/>
    </source>
</evidence>
<evidence type="ECO:0000256" key="2">
    <source>
        <dbReference type="ARBA" id="ARBA00023015"/>
    </source>
</evidence>
<dbReference type="Proteomes" id="UP000826271">
    <property type="component" value="Unassembled WGS sequence"/>
</dbReference>
<keyword evidence="9" id="KW-1185">Reference proteome</keyword>
<dbReference type="GO" id="GO:0005634">
    <property type="term" value="C:nucleus"/>
    <property type="evidence" value="ECO:0007669"/>
    <property type="project" value="UniProtKB-SubCell"/>
</dbReference>
<comment type="caution">
    <text evidence="8">The sequence shown here is derived from an EMBL/GenBank/DDBJ whole genome shotgun (WGS) entry which is preliminary data.</text>
</comment>
<sequence>MCWETRDKNRAGTKQQYRKKLQAKPSGSDLSAPAMWRGGSSIRVGVEKFLPPFFARRMGHLANQETEIEDYNGQRWSVTYSYVNGFLAFQKGWHKFVMDHDLKEGQLLVFKYIKGSHFVVHIFGTSADERKNFGNGGPPRKKRPRREKPEPLFHAIDVNSDTSFVSGSECRNCQGHVRRVPTCINMEEDLTCLINRDDGLYRGEDRNFLYDLSSFEMEIKTSDANKFEKPLDTKISPSHAERFENVSHTKVIPSHTEPRDKNKDALNTKIAFSNAEIMEHANKFEKFLDTEKEASHAENKERADKFEKALETNSAPSHTEAREHVDKIEKALETNIAPSHTEATEQTKSKEGDIEMPVIRTNQTNGNSDVIFADMAHAKPSEESSLSKDTSDDVSKFPNGNNHVQASDSETPSIGSSKIAEKEYAVIRRLRESSVSSKRNIKKELVESVEDANGKKLTTVRKWSEIIPPVVKVEPDLSYDSVGSVAVSPFSAEVKSLSYLELPVHIPSIPRSRNRGRGKVVYLRDPAGTLWPVLYPDIFCGRALTDNWRNFCEKNNIKLGDECRFQVEDSKLCIYSVDVNHRSD</sequence>
<keyword evidence="4" id="KW-0804">Transcription</keyword>
<dbReference type="EMBL" id="WHWC01000002">
    <property type="protein sequence ID" value="KAG8388060.1"/>
    <property type="molecule type" value="Genomic_DNA"/>
</dbReference>
<dbReference type="InterPro" id="IPR050655">
    <property type="entry name" value="Plant_B3_domain"/>
</dbReference>
<evidence type="ECO:0000256" key="6">
    <source>
        <dbReference type="SAM" id="MobiDB-lite"/>
    </source>
</evidence>
<dbReference type="SUPFAM" id="SSF101936">
    <property type="entry name" value="DNA-binding pseudobarrel domain"/>
    <property type="match status" value="2"/>
</dbReference>
<feature type="compositionally biased region" description="Basic and acidic residues" evidence="6">
    <location>
        <begin position="342"/>
        <end position="353"/>
    </location>
</feature>
<gene>
    <name evidence="8" type="ORF">BUALT_Bualt02G0085900</name>
</gene>
<feature type="region of interest" description="Disordered" evidence="6">
    <location>
        <begin position="378"/>
        <end position="416"/>
    </location>
</feature>
<organism evidence="8 9">
    <name type="scientific">Buddleja alternifolia</name>
    <dbReference type="NCBI Taxonomy" id="168488"/>
    <lineage>
        <taxon>Eukaryota</taxon>
        <taxon>Viridiplantae</taxon>
        <taxon>Streptophyta</taxon>
        <taxon>Embryophyta</taxon>
        <taxon>Tracheophyta</taxon>
        <taxon>Spermatophyta</taxon>
        <taxon>Magnoliopsida</taxon>
        <taxon>eudicotyledons</taxon>
        <taxon>Gunneridae</taxon>
        <taxon>Pentapetalae</taxon>
        <taxon>asterids</taxon>
        <taxon>lamiids</taxon>
        <taxon>Lamiales</taxon>
        <taxon>Scrophulariaceae</taxon>
        <taxon>Buddlejeae</taxon>
        <taxon>Buddleja</taxon>
    </lineage>
</organism>
<feature type="domain" description="TF-B3" evidence="7">
    <location>
        <begin position="485"/>
        <end position="580"/>
    </location>
</feature>
<dbReference type="Pfam" id="PF02362">
    <property type="entry name" value="B3"/>
    <property type="match status" value="1"/>
</dbReference>
<proteinExistence type="predicted"/>
<evidence type="ECO:0000256" key="4">
    <source>
        <dbReference type="ARBA" id="ARBA00023163"/>
    </source>
</evidence>
<feature type="domain" description="TF-B3" evidence="7">
    <location>
        <begin position="50"/>
        <end position="126"/>
    </location>
</feature>
<keyword evidence="5" id="KW-0539">Nucleus</keyword>
<feature type="compositionally biased region" description="Polar residues" evidence="6">
    <location>
        <begin position="398"/>
        <end position="416"/>
    </location>
</feature>
<evidence type="ECO:0000313" key="8">
    <source>
        <dbReference type="EMBL" id="KAG8388060.1"/>
    </source>
</evidence>
<feature type="compositionally biased region" description="Basic and acidic residues" evidence="6">
    <location>
        <begin position="378"/>
        <end position="395"/>
    </location>
</feature>
<protein>
    <recommendedName>
        <fullName evidence="7">TF-B3 domain-containing protein</fullName>
    </recommendedName>
</protein>
<accession>A0AAV6Y9D5</accession>
<feature type="compositionally biased region" description="Basic and acidic residues" evidence="6">
    <location>
        <begin position="319"/>
        <end position="332"/>
    </location>
</feature>
<evidence type="ECO:0000259" key="7">
    <source>
        <dbReference type="PROSITE" id="PS50863"/>
    </source>
</evidence>
<dbReference type="AlphaFoldDB" id="A0AAV6Y9D5"/>
<dbReference type="InterPro" id="IPR015300">
    <property type="entry name" value="DNA-bd_pseudobarrel_sf"/>
</dbReference>